<evidence type="ECO:0000313" key="3">
    <source>
        <dbReference type="Proteomes" id="UP000178374"/>
    </source>
</evidence>
<dbReference type="EMBL" id="MFUA01000023">
    <property type="protein sequence ID" value="OGI76613.1"/>
    <property type="molecule type" value="Genomic_DNA"/>
</dbReference>
<dbReference type="GO" id="GO:0004519">
    <property type="term" value="F:endonuclease activity"/>
    <property type="evidence" value="ECO:0007669"/>
    <property type="project" value="InterPro"/>
</dbReference>
<dbReference type="InterPro" id="IPR051289">
    <property type="entry name" value="LAGLIDADG_Endonuclease"/>
</dbReference>
<sequence length="163" mass="18976">MGSRSKIAKEIERAYIAGFLDGDGSLMLQLKKRSDSKRGIRFMTTICFYQDTRHEKTLYWIKKVLGIGYISRRNDGMTELRINGYKQIRNILKNLLPYIRFKKLQACSLIQACEILSNTKFSKLTKKQLTKLVDLILVIQGENYVTKRKKTKSELHKILDLTP</sequence>
<accession>A0A1F6W3W2</accession>
<dbReference type="InterPro" id="IPR004860">
    <property type="entry name" value="LAGLIDADG_dom"/>
</dbReference>
<protein>
    <recommendedName>
        <fullName evidence="1">Homing endonuclease LAGLIDADG domain-containing protein</fullName>
    </recommendedName>
</protein>
<comment type="caution">
    <text evidence="2">The sequence shown here is derived from an EMBL/GenBank/DDBJ whole genome shotgun (WGS) entry which is preliminary data.</text>
</comment>
<reference evidence="2 3" key="1">
    <citation type="journal article" date="2016" name="Nat. Commun.">
        <title>Thousands of microbial genomes shed light on interconnected biogeochemical processes in an aquifer system.</title>
        <authorList>
            <person name="Anantharaman K."/>
            <person name="Brown C.T."/>
            <person name="Hug L.A."/>
            <person name="Sharon I."/>
            <person name="Castelle C.J."/>
            <person name="Probst A.J."/>
            <person name="Thomas B.C."/>
            <person name="Singh A."/>
            <person name="Wilkins M.J."/>
            <person name="Karaoz U."/>
            <person name="Brodie E.L."/>
            <person name="Williams K.H."/>
            <person name="Hubbard S.S."/>
            <person name="Banfield J.F."/>
        </authorList>
    </citation>
    <scope>NUCLEOTIDE SEQUENCE [LARGE SCALE GENOMIC DNA]</scope>
</reference>
<dbReference type="Gene3D" id="3.10.28.10">
    <property type="entry name" value="Homing endonucleases"/>
    <property type="match status" value="1"/>
</dbReference>
<evidence type="ECO:0000313" key="2">
    <source>
        <dbReference type="EMBL" id="OGI76613.1"/>
    </source>
</evidence>
<proteinExistence type="predicted"/>
<dbReference type="InterPro" id="IPR027434">
    <property type="entry name" value="Homing_endonucl"/>
</dbReference>
<dbReference type="SUPFAM" id="SSF55608">
    <property type="entry name" value="Homing endonucleases"/>
    <property type="match status" value="1"/>
</dbReference>
<dbReference type="PANTHER" id="PTHR36181">
    <property type="entry name" value="INTRON-ENCODED ENDONUCLEASE AI3-RELATED"/>
    <property type="match status" value="1"/>
</dbReference>
<feature type="domain" description="Homing endonuclease LAGLIDADG" evidence="1">
    <location>
        <begin position="16"/>
        <end position="96"/>
    </location>
</feature>
<dbReference type="Proteomes" id="UP000178374">
    <property type="component" value="Unassembled WGS sequence"/>
</dbReference>
<evidence type="ECO:0000259" key="1">
    <source>
        <dbReference type="Pfam" id="PF00961"/>
    </source>
</evidence>
<dbReference type="Pfam" id="PF00961">
    <property type="entry name" value="LAGLIDADG_1"/>
    <property type="match status" value="1"/>
</dbReference>
<organism evidence="2 3">
    <name type="scientific">Candidatus Nomurabacteria bacterium RIFCSPHIGHO2_02_FULL_37_13</name>
    <dbReference type="NCBI Taxonomy" id="1801750"/>
    <lineage>
        <taxon>Bacteria</taxon>
        <taxon>Candidatus Nomuraibacteriota</taxon>
    </lineage>
</organism>
<dbReference type="PANTHER" id="PTHR36181:SF2">
    <property type="entry name" value="INTRON-ENCODED ENDONUCLEASE AI3-RELATED"/>
    <property type="match status" value="1"/>
</dbReference>
<name>A0A1F6W3W2_9BACT</name>
<dbReference type="AlphaFoldDB" id="A0A1F6W3W2"/>
<gene>
    <name evidence="2" type="ORF">A3B85_00710</name>
</gene>